<dbReference type="SMART" id="SM00387">
    <property type="entry name" value="HATPase_c"/>
    <property type="match status" value="1"/>
</dbReference>
<dbReference type="GO" id="GO:0005524">
    <property type="term" value="F:ATP binding"/>
    <property type="evidence" value="ECO:0007669"/>
    <property type="project" value="UniProtKB-KW"/>
</dbReference>
<feature type="domain" description="PAC" evidence="18">
    <location>
        <begin position="320"/>
        <end position="372"/>
    </location>
</feature>
<dbReference type="AlphaFoldDB" id="U5WAZ9"/>
<dbReference type="InterPro" id="IPR005467">
    <property type="entry name" value="His_kinase_dom"/>
</dbReference>
<dbReference type="Gene3D" id="3.30.450.20">
    <property type="entry name" value="PAS domain"/>
    <property type="match status" value="2"/>
</dbReference>
<feature type="transmembrane region" description="Helical" evidence="16">
    <location>
        <begin position="12"/>
        <end position="32"/>
    </location>
</feature>
<organism evidence="19 20">
    <name type="scientific">Actinoplanes friuliensis DSM 7358</name>
    <dbReference type="NCBI Taxonomy" id="1246995"/>
    <lineage>
        <taxon>Bacteria</taxon>
        <taxon>Bacillati</taxon>
        <taxon>Actinomycetota</taxon>
        <taxon>Actinomycetes</taxon>
        <taxon>Micromonosporales</taxon>
        <taxon>Micromonosporaceae</taxon>
        <taxon>Actinoplanes</taxon>
    </lineage>
</organism>
<feature type="transmembrane region" description="Helical" evidence="16">
    <location>
        <begin position="44"/>
        <end position="62"/>
    </location>
</feature>
<proteinExistence type="predicted"/>
<dbReference type="STRING" id="1246995.AFR_40350"/>
<dbReference type="OrthoDB" id="9757990at2"/>
<dbReference type="NCBIfam" id="TIGR00229">
    <property type="entry name" value="sensory_box"/>
    <property type="match status" value="1"/>
</dbReference>
<sequence length="606" mass="63725">MQIAAHDVGRLSRIFAGCAGVAVAVFGALSLLTSPVRAPESALTSSPAAALVAAGLALLLLAPPRGGPAVRGAGYVLAVLAAALGAAALARHPAAGVAALLAGLALAGIDMRLRRPGGQARFRIADPLLAGAAIIALVALVPRMFAPTFPDGGGPDSVMSPYYAGALLTLAVGAILARPEAGPLRTDAAAGPGTKIRRALPVLVAVPVVAALISALAVRTGISRPAAAISTGAVLAALAVLALVGFLVRSLEGADRRQRNLVAELREGREFADTLLQSMNEAVMVLDANYRVIDVNRRWRELTGNTEAPGPGPAEVPPAGTGDWVVRHADGTDIPVLATMAPIPDADGRPRAYVATYVDIADRKRAEDELNERAAELERSNDQLREANTRLEAALTFKNDLTSMLTHDVAQPISSIASLSELLSEDWADLPEDIRLELATKIGKNTHRLIKMMNDLQLLFRLDTGSVTARRTPVSVLEVATTVAAELECTGDVEIVVDEDLAALADRQHVWHVIRNLLGNALKYGEAPLEIRAEQRDETVVLMVQDAGAGIPEELVPNLFDRFMRGSGLGLFIVRHLVEANGGSVRYERAEPRGARLVVTLESASL</sequence>
<evidence type="ECO:0000259" key="17">
    <source>
        <dbReference type="PROSITE" id="PS50109"/>
    </source>
</evidence>
<dbReference type="Pfam" id="PF02518">
    <property type="entry name" value="HATPase_c"/>
    <property type="match status" value="1"/>
</dbReference>
<dbReference type="Pfam" id="PF13188">
    <property type="entry name" value="PAS_8"/>
    <property type="match status" value="1"/>
</dbReference>
<keyword evidence="11 16" id="KW-1133">Transmembrane helix</keyword>
<feature type="domain" description="Histidine kinase" evidence="17">
    <location>
        <begin position="404"/>
        <end position="605"/>
    </location>
</feature>
<dbReference type="GO" id="GO:0000155">
    <property type="term" value="F:phosphorelay sensor kinase activity"/>
    <property type="evidence" value="ECO:0007669"/>
    <property type="project" value="InterPro"/>
</dbReference>
<keyword evidence="6" id="KW-0808">Transferase</keyword>
<comment type="subcellular location">
    <subcellularLocation>
        <location evidence="3">Cell membrane</location>
    </subcellularLocation>
    <subcellularLocation>
        <location evidence="2">Membrane</location>
        <topology evidence="2">Multi-pass membrane protein</topology>
    </subcellularLocation>
</comment>
<keyword evidence="20" id="KW-1185">Reference proteome</keyword>
<keyword evidence="8" id="KW-0547">Nucleotide-binding</keyword>
<dbReference type="SUPFAM" id="SSF55785">
    <property type="entry name" value="PYP-like sensor domain (PAS domain)"/>
    <property type="match status" value="1"/>
</dbReference>
<evidence type="ECO:0000313" key="20">
    <source>
        <dbReference type="Proteomes" id="UP000017746"/>
    </source>
</evidence>
<evidence type="ECO:0000256" key="1">
    <source>
        <dbReference type="ARBA" id="ARBA00000085"/>
    </source>
</evidence>
<dbReference type="SMART" id="SM00086">
    <property type="entry name" value="PAC"/>
    <property type="match status" value="1"/>
</dbReference>
<keyword evidence="13 16" id="KW-0472">Membrane</keyword>
<dbReference type="HOGENOM" id="CLU_555085_0_0_11"/>
<dbReference type="InterPro" id="IPR000014">
    <property type="entry name" value="PAS"/>
</dbReference>
<name>U5WAZ9_9ACTN</name>
<evidence type="ECO:0000313" key="19">
    <source>
        <dbReference type="EMBL" id="AGZ46324.1"/>
    </source>
</evidence>
<evidence type="ECO:0000256" key="2">
    <source>
        <dbReference type="ARBA" id="ARBA00004141"/>
    </source>
</evidence>
<evidence type="ECO:0000256" key="4">
    <source>
        <dbReference type="ARBA" id="ARBA00012438"/>
    </source>
</evidence>
<keyword evidence="5" id="KW-0597">Phosphoprotein</keyword>
<dbReference type="GO" id="GO:0030295">
    <property type="term" value="F:protein kinase activator activity"/>
    <property type="evidence" value="ECO:0007669"/>
    <property type="project" value="TreeGrafter"/>
</dbReference>
<dbReference type="eggNOG" id="COG2205">
    <property type="taxonomic scope" value="Bacteria"/>
</dbReference>
<accession>U5WAZ9</accession>
<dbReference type="PROSITE" id="PS50109">
    <property type="entry name" value="HIS_KIN"/>
    <property type="match status" value="1"/>
</dbReference>
<keyword evidence="12" id="KW-0902">Two-component regulatory system</keyword>
<dbReference type="SMART" id="SM00388">
    <property type="entry name" value="HisKA"/>
    <property type="match status" value="1"/>
</dbReference>
<reference evidence="19 20" key="1">
    <citation type="journal article" date="2014" name="J. Biotechnol.">
        <title>Complete genome sequence of the actinobacterium Actinoplanes friuliensis HAG 010964, producer of the lipopeptide antibiotic friulimycin.</title>
        <authorList>
            <person name="Ruckert C."/>
            <person name="Szczepanowski R."/>
            <person name="Albersmeier A."/>
            <person name="Goesmann A."/>
            <person name="Fischer N."/>
            <person name="Steinkamper A."/>
            <person name="Puhler A."/>
            <person name="Biener R."/>
            <person name="Schwartz D."/>
            <person name="Kalinowski J."/>
        </authorList>
    </citation>
    <scope>NUCLEOTIDE SEQUENCE [LARGE SCALE GENOMIC DNA]</scope>
    <source>
        <strain evidence="19 20">DSM 7358</strain>
    </source>
</reference>
<dbReference type="Pfam" id="PF00512">
    <property type="entry name" value="HisKA"/>
    <property type="match status" value="1"/>
</dbReference>
<evidence type="ECO:0000256" key="13">
    <source>
        <dbReference type="ARBA" id="ARBA00023136"/>
    </source>
</evidence>
<dbReference type="PRINTS" id="PR00344">
    <property type="entry name" value="BCTRLSENSOR"/>
</dbReference>
<dbReference type="RefSeq" id="WP_023562656.1">
    <property type="nucleotide sequence ID" value="NC_022657.1"/>
</dbReference>
<feature type="transmembrane region" description="Helical" evidence="16">
    <location>
        <begin position="199"/>
        <end position="222"/>
    </location>
</feature>
<dbReference type="KEGG" id="afs:AFR_40350"/>
<dbReference type="SUPFAM" id="SSF55874">
    <property type="entry name" value="ATPase domain of HSP90 chaperone/DNA topoisomerase II/histidine kinase"/>
    <property type="match status" value="1"/>
</dbReference>
<dbReference type="InterPro" id="IPR035965">
    <property type="entry name" value="PAS-like_dom_sf"/>
</dbReference>
<keyword evidence="7 16" id="KW-0812">Transmembrane</keyword>
<dbReference type="PANTHER" id="PTHR42878">
    <property type="entry name" value="TWO-COMPONENT HISTIDINE KINASE"/>
    <property type="match status" value="1"/>
</dbReference>
<dbReference type="GO" id="GO:0007234">
    <property type="term" value="P:osmosensory signaling via phosphorelay pathway"/>
    <property type="evidence" value="ECO:0007669"/>
    <property type="project" value="TreeGrafter"/>
</dbReference>
<evidence type="ECO:0000256" key="8">
    <source>
        <dbReference type="ARBA" id="ARBA00022741"/>
    </source>
</evidence>
<gene>
    <name evidence="19" type="ORF">AFR_40350</name>
</gene>
<evidence type="ECO:0000256" key="11">
    <source>
        <dbReference type="ARBA" id="ARBA00022989"/>
    </source>
</evidence>
<evidence type="ECO:0000256" key="9">
    <source>
        <dbReference type="ARBA" id="ARBA00022777"/>
    </source>
</evidence>
<evidence type="ECO:0000256" key="5">
    <source>
        <dbReference type="ARBA" id="ARBA00022553"/>
    </source>
</evidence>
<evidence type="ECO:0000256" key="15">
    <source>
        <dbReference type="SAM" id="Coils"/>
    </source>
</evidence>
<feature type="coiled-coil region" evidence="15">
    <location>
        <begin position="360"/>
        <end position="394"/>
    </location>
</feature>
<protein>
    <recommendedName>
        <fullName evidence="14">Sensor-like histidine kinase SenX3</fullName>
        <ecNumber evidence="4">2.7.13.3</ecNumber>
    </recommendedName>
</protein>
<feature type="transmembrane region" description="Helical" evidence="16">
    <location>
        <begin position="69"/>
        <end position="89"/>
    </location>
</feature>
<dbReference type="CDD" id="cd00082">
    <property type="entry name" value="HisKA"/>
    <property type="match status" value="1"/>
</dbReference>
<evidence type="ECO:0000259" key="18">
    <source>
        <dbReference type="PROSITE" id="PS50113"/>
    </source>
</evidence>
<evidence type="ECO:0000256" key="6">
    <source>
        <dbReference type="ARBA" id="ARBA00022679"/>
    </source>
</evidence>
<keyword evidence="15" id="KW-0175">Coiled coil</keyword>
<dbReference type="InterPro" id="IPR050351">
    <property type="entry name" value="BphY/WalK/GraS-like"/>
</dbReference>
<dbReference type="Proteomes" id="UP000017746">
    <property type="component" value="Chromosome"/>
</dbReference>
<evidence type="ECO:0000256" key="10">
    <source>
        <dbReference type="ARBA" id="ARBA00022840"/>
    </source>
</evidence>
<feature type="transmembrane region" description="Helical" evidence="16">
    <location>
        <begin position="228"/>
        <end position="248"/>
    </location>
</feature>
<dbReference type="GO" id="GO:0005886">
    <property type="term" value="C:plasma membrane"/>
    <property type="evidence" value="ECO:0007669"/>
    <property type="project" value="UniProtKB-SubCell"/>
</dbReference>
<dbReference type="InterPro" id="IPR003594">
    <property type="entry name" value="HATPase_dom"/>
</dbReference>
<keyword evidence="10" id="KW-0067">ATP-binding</keyword>
<dbReference type="PROSITE" id="PS50113">
    <property type="entry name" value="PAC"/>
    <property type="match status" value="1"/>
</dbReference>
<evidence type="ECO:0000256" key="14">
    <source>
        <dbReference type="ARBA" id="ARBA00039401"/>
    </source>
</evidence>
<comment type="catalytic activity">
    <reaction evidence="1">
        <text>ATP + protein L-histidine = ADP + protein N-phospho-L-histidine.</text>
        <dbReference type="EC" id="2.7.13.3"/>
    </reaction>
</comment>
<feature type="transmembrane region" description="Helical" evidence="16">
    <location>
        <begin position="95"/>
        <end position="113"/>
    </location>
</feature>
<dbReference type="InterPro" id="IPR003661">
    <property type="entry name" value="HisK_dim/P_dom"/>
</dbReference>
<dbReference type="Gene3D" id="1.10.287.130">
    <property type="match status" value="1"/>
</dbReference>
<dbReference type="GO" id="GO:0000156">
    <property type="term" value="F:phosphorelay response regulator activity"/>
    <property type="evidence" value="ECO:0007669"/>
    <property type="project" value="TreeGrafter"/>
</dbReference>
<dbReference type="Pfam" id="PF13426">
    <property type="entry name" value="PAS_9"/>
    <property type="match status" value="1"/>
</dbReference>
<evidence type="ECO:0000256" key="7">
    <source>
        <dbReference type="ARBA" id="ARBA00022692"/>
    </source>
</evidence>
<dbReference type="Gene3D" id="3.30.565.10">
    <property type="entry name" value="Histidine kinase-like ATPase, C-terminal domain"/>
    <property type="match status" value="1"/>
</dbReference>
<dbReference type="EC" id="2.7.13.3" evidence="4"/>
<dbReference type="InterPro" id="IPR000700">
    <property type="entry name" value="PAS-assoc_C"/>
</dbReference>
<feature type="transmembrane region" description="Helical" evidence="16">
    <location>
        <begin position="158"/>
        <end position="178"/>
    </location>
</feature>
<dbReference type="InterPro" id="IPR004358">
    <property type="entry name" value="Sig_transdc_His_kin-like_C"/>
</dbReference>
<dbReference type="InterPro" id="IPR036097">
    <property type="entry name" value="HisK_dim/P_sf"/>
</dbReference>
<evidence type="ECO:0000256" key="3">
    <source>
        <dbReference type="ARBA" id="ARBA00004236"/>
    </source>
</evidence>
<dbReference type="EMBL" id="CP006272">
    <property type="protein sequence ID" value="AGZ46324.1"/>
    <property type="molecule type" value="Genomic_DNA"/>
</dbReference>
<evidence type="ECO:0000256" key="16">
    <source>
        <dbReference type="SAM" id="Phobius"/>
    </source>
</evidence>
<dbReference type="InterPro" id="IPR036890">
    <property type="entry name" value="HATPase_C_sf"/>
</dbReference>
<keyword evidence="9 19" id="KW-0418">Kinase</keyword>
<dbReference type="SUPFAM" id="SSF47384">
    <property type="entry name" value="Homodimeric domain of signal transducing histidine kinase"/>
    <property type="match status" value="1"/>
</dbReference>
<dbReference type="PATRIC" id="fig|1246995.3.peg.8166"/>
<dbReference type="PANTHER" id="PTHR42878:SF7">
    <property type="entry name" value="SENSOR HISTIDINE KINASE GLRK"/>
    <property type="match status" value="1"/>
</dbReference>
<feature type="transmembrane region" description="Helical" evidence="16">
    <location>
        <begin position="125"/>
        <end position="146"/>
    </location>
</feature>
<evidence type="ECO:0000256" key="12">
    <source>
        <dbReference type="ARBA" id="ARBA00023012"/>
    </source>
</evidence>
<dbReference type="InterPro" id="IPR001610">
    <property type="entry name" value="PAC"/>
</dbReference>